<dbReference type="InterPro" id="IPR019749">
    <property type="entry name" value="Band_41_domain"/>
</dbReference>
<dbReference type="InParanoid" id="A9V1Y7"/>
<dbReference type="AlphaFoldDB" id="A9V1Y7"/>
<dbReference type="GO" id="GO:0005886">
    <property type="term" value="C:plasma membrane"/>
    <property type="evidence" value="ECO:0000318"/>
    <property type="project" value="GO_Central"/>
</dbReference>
<sequence>MAIDTGLVENLAASTTVADPVELVITLLDGTEVPITCSEGKHAPAESIRDLVAERCKIPPEDYRLFAIWVASDSLQLQVKDHQSPIKVLKAWPELIHDYTQVLADDETELPVIYFRRQALGHERATEDVNTLTMLVRELTYNVVYSLYPVDRELAVSLAAIHLQLACGHEATKDDVDPTPSLFVRDSDIEGCLMPPHLKSFMNVFRPWRQAVLAARAELTISPDATFELMQRYLELGRQSPLYAAVFFFGQLEQDQTGMTLRERPDIDVRVGVNLDGVHVVDDKHDKLLYSLTFADFAYNLFEDEETGEACFLIEYERPDADPDTAPEERKTMLHIWSKQAELLDTLVSEFEPIVLEWQHLCAQRAAEHDGHGADFLVPRTITLGRTIRAHKWGGRMDSTEGRYEVQTMRRRRDWLPFEASFRRRPRAGTATAGPQTQQPAAVAAPPVELEQRSTESDVSTTQTVQTAEL</sequence>
<dbReference type="PROSITE" id="PS50057">
    <property type="entry name" value="FERM_3"/>
    <property type="match status" value="1"/>
</dbReference>
<keyword evidence="4" id="KW-1185">Reference proteome</keyword>
<feature type="region of interest" description="Disordered" evidence="1">
    <location>
        <begin position="423"/>
        <end position="470"/>
    </location>
</feature>
<evidence type="ECO:0000313" key="4">
    <source>
        <dbReference type="Proteomes" id="UP000001357"/>
    </source>
</evidence>
<dbReference type="RefSeq" id="XP_001746628.1">
    <property type="nucleotide sequence ID" value="XM_001746576.1"/>
</dbReference>
<feature type="compositionally biased region" description="Polar residues" evidence="1">
    <location>
        <begin position="457"/>
        <end position="470"/>
    </location>
</feature>
<dbReference type="GeneID" id="5891890"/>
<gene>
    <name evidence="3" type="ORF">MONBRDRAFT_26295</name>
</gene>
<dbReference type="InterPro" id="IPR000299">
    <property type="entry name" value="FERM_domain"/>
</dbReference>
<evidence type="ECO:0000313" key="3">
    <source>
        <dbReference type="EMBL" id="EDQ88524.1"/>
    </source>
</evidence>
<dbReference type="PANTHER" id="PTHR13283:SF10">
    <property type="entry name" value="FERM DOMAIN-CONTAINING PROTEIN 8"/>
    <property type="match status" value="1"/>
</dbReference>
<dbReference type="Gene3D" id="1.20.80.10">
    <property type="match status" value="1"/>
</dbReference>
<dbReference type="PANTHER" id="PTHR13283">
    <property type="entry name" value="KREV INTERACTION TRAPPED 1-RELATED"/>
    <property type="match status" value="1"/>
</dbReference>
<dbReference type="EMBL" id="CH991554">
    <property type="protein sequence ID" value="EDQ88524.1"/>
    <property type="molecule type" value="Genomic_DNA"/>
</dbReference>
<evidence type="ECO:0000259" key="2">
    <source>
        <dbReference type="PROSITE" id="PS50057"/>
    </source>
</evidence>
<dbReference type="Gene3D" id="2.30.29.30">
    <property type="entry name" value="Pleckstrin-homology domain (PH domain)/Phosphotyrosine-binding domain (PTB)"/>
    <property type="match status" value="1"/>
</dbReference>
<dbReference type="InterPro" id="IPR051594">
    <property type="entry name" value="KRIT1/FRMD8"/>
</dbReference>
<dbReference type="FunCoup" id="A9V1Y7">
    <property type="interactions" value="460"/>
</dbReference>
<reference evidence="3 4" key="1">
    <citation type="journal article" date="2008" name="Nature">
        <title>The genome of the choanoflagellate Monosiga brevicollis and the origin of metazoans.</title>
        <authorList>
            <consortium name="JGI Sequencing"/>
            <person name="King N."/>
            <person name="Westbrook M.J."/>
            <person name="Young S.L."/>
            <person name="Kuo A."/>
            <person name="Abedin M."/>
            <person name="Chapman J."/>
            <person name="Fairclough S."/>
            <person name="Hellsten U."/>
            <person name="Isogai Y."/>
            <person name="Letunic I."/>
            <person name="Marr M."/>
            <person name="Pincus D."/>
            <person name="Putnam N."/>
            <person name="Rokas A."/>
            <person name="Wright K.J."/>
            <person name="Zuzow R."/>
            <person name="Dirks W."/>
            <person name="Good M."/>
            <person name="Goodstein D."/>
            <person name="Lemons D."/>
            <person name="Li W."/>
            <person name="Lyons J.B."/>
            <person name="Morris A."/>
            <person name="Nichols S."/>
            <person name="Richter D.J."/>
            <person name="Salamov A."/>
            <person name="Bork P."/>
            <person name="Lim W.A."/>
            <person name="Manning G."/>
            <person name="Miller W.T."/>
            <person name="McGinnis W."/>
            <person name="Shapiro H."/>
            <person name="Tjian R."/>
            <person name="Grigoriev I.V."/>
            <person name="Rokhsar D."/>
        </authorList>
    </citation>
    <scope>NUCLEOTIDE SEQUENCE [LARGE SCALE GENOMIC DNA]</scope>
    <source>
        <strain evidence="4">MX1 / ATCC 50154</strain>
    </source>
</reference>
<dbReference type="STRING" id="81824.A9V1Y7"/>
<dbReference type="eggNOG" id="KOG4335">
    <property type="taxonomic scope" value="Eukaryota"/>
</dbReference>
<dbReference type="Gene3D" id="3.10.20.90">
    <property type="entry name" value="Phosphatidylinositol 3-kinase Catalytic Subunit, Chain A, domain 1"/>
    <property type="match status" value="1"/>
</dbReference>
<feature type="compositionally biased region" description="Low complexity" evidence="1">
    <location>
        <begin position="428"/>
        <end position="448"/>
    </location>
</feature>
<organism evidence="3 4">
    <name type="scientific">Monosiga brevicollis</name>
    <name type="common">Choanoflagellate</name>
    <dbReference type="NCBI Taxonomy" id="81824"/>
    <lineage>
        <taxon>Eukaryota</taxon>
        <taxon>Choanoflagellata</taxon>
        <taxon>Craspedida</taxon>
        <taxon>Salpingoecidae</taxon>
        <taxon>Monosiga</taxon>
    </lineage>
</organism>
<dbReference type="Pfam" id="PF24522">
    <property type="entry name" value="KRIT1_FRMD8_FERM_C"/>
    <property type="match status" value="1"/>
</dbReference>
<dbReference type="KEGG" id="mbr:MONBRDRAFT_26295"/>
<accession>A9V1Y7</accession>
<dbReference type="OMA" id="RYLCDVE"/>
<evidence type="ECO:0000256" key="1">
    <source>
        <dbReference type="SAM" id="MobiDB-lite"/>
    </source>
</evidence>
<dbReference type="Proteomes" id="UP000001357">
    <property type="component" value="Unassembled WGS sequence"/>
</dbReference>
<feature type="domain" description="FERM" evidence="2">
    <location>
        <begin position="21"/>
        <end position="359"/>
    </location>
</feature>
<dbReference type="InterPro" id="IPR057096">
    <property type="entry name" value="KRIT1_FRMD8_FERM_C"/>
</dbReference>
<protein>
    <recommendedName>
        <fullName evidence="2">FERM domain-containing protein</fullName>
    </recommendedName>
</protein>
<proteinExistence type="predicted"/>
<dbReference type="InterPro" id="IPR014352">
    <property type="entry name" value="FERM/acyl-CoA-bd_prot_sf"/>
</dbReference>
<dbReference type="InterPro" id="IPR011993">
    <property type="entry name" value="PH-like_dom_sf"/>
</dbReference>
<dbReference type="SMART" id="SM00295">
    <property type="entry name" value="B41"/>
    <property type="match status" value="1"/>
</dbReference>
<name>A9V1Y7_MONBE</name>